<evidence type="ECO:0000256" key="2">
    <source>
        <dbReference type="ARBA" id="ARBA00010840"/>
    </source>
</evidence>
<keyword evidence="3" id="KW-0235">DNA replication</keyword>
<keyword evidence="4" id="KW-0238">DNA-binding</keyword>
<protein>
    <recommendedName>
        <fullName evidence="7">ORC6 first cyclin-like domain-containing protein</fullName>
    </recommendedName>
</protein>
<comment type="caution">
    <text evidence="8">The sequence shown here is derived from an EMBL/GenBank/DDBJ whole genome shotgun (WGS) entry which is preliminary data.</text>
</comment>
<feature type="region of interest" description="Disordered" evidence="6">
    <location>
        <begin position="93"/>
        <end position="141"/>
    </location>
</feature>
<keyword evidence="5" id="KW-0539">Nucleus</keyword>
<dbReference type="EMBL" id="ML993947">
    <property type="protein sequence ID" value="KAF2202148.1"/>
    <property type="molecule type" value="Genomic_DNA"/>
</dbReference>
<dbReference type="AlphaFoldDB" id="A0A9P4MWG8"/>
<evidence type="ECO:0000313" key="8">
    <source>
        <dbReference type="EMBL" id="KAF2202148.1"/>
    </source>
</evidence>
<dbReference type="GO" id="GO:0005664">
    <property type="term" value="C:nuclear origin of replication recognition complex"/>
    <property type="evidence" value="ECO:0007669"/>
    <property type="project" value="InterPro"/>
</dbReference>
<dbReference type="InterPro" id="IPR008721">
    <property type="entry name" value="ORC6_cyclin_first"/>
</dbReference>
<dbReference type="Proteomes" id="UP000799536">
    <property type="component" value="Unassembled WGS sequence"/>
</dbReference>
<proteinExistence type="inferred from homology"/>
<evidence type="ECO:0000256" key="6">
    <source>
        <dbReference type="SAM" id="MobiDB-lite"/>
    </source>
</evidence>
<evidence type="ECO:0000256" key="5">
    <source>
        <dbReference type="ARBA" id="ARBA00023242"/>
    </source>
</evidence>
<evidence type="ECO:0000256" key="4">
    <source>
        <dbReference type="ARBA" id="ARBA00023125"/>
    </source>
</evidence>
<dbReference type="Pfam" id="PF05460">
    <property type="entry name" value="ORC6"/>
    <property type="match status" value="1"/>
</dbReference>
<accession>A0A9P4MWG8</accession>
<organism evidence="8 9">
    <name type="scientific">Delitschia confertaspora ATCC 74209</name>
    <dbReference type="NCBI Taxonomy" id="1513339"/>
    <lineage>
        <taxon>Eukaryota</taxon>
        <taxon>Fungi</taxon>
        <taxon>Dikarya</taxon>
        <taxon>Ascomycota</taxon>
        <taxon>Pezizomycotina</taxon>
        <taxon>Dothideomycetes</taxon>
        <taxon>Pleosporomycetidae</taxon>
        <taxon>Pleosporales</taxon>
        <taxon>Delitschiaceae</taxon>
        <taxon>Delitschia</taxon>
    </lineage>
</organism>
<dbReference type="GO" id="GO:0003677">
    <property type="term" value="F:DNA binding"/>
    <property type="evidence" value="ECO:0007669"/>
    <property type="project" value="UniProtKB-KW"/>
</dbReference>
<feature type="compositionally biased region" description="Polar residues" evidence="6">
    <location>
        <begin position="109"/>
        <end position="121"/>
    </location>
</feature>
<sequence>MNNNVEQILTSLIPTFNDPLPPELLDLAVSLLARSRSVATSLKPDEEIARPYACCQLACERLKKRLNLPTITSRPPCPPRIYKKLYAYLDSSLPRSTSQAPETPKKTRAQASTTAANTPKTPLSGRRTPKSVAKEKSTSEPPEWCMPVIRDLCKAYSYPNATPHVFVGLSSILPLQSSPEAPETPSRKRPRRTTAPAQSTYEVSDLRVLSLIAVVLFYTLSRMLDQDISPEQFLQWRNKAVSTLCKSKIGENFSEADILAEIELLMPMAQEGGWLQMEWYLNITPNTEGGEPMEGVEMTDGNVSTGKTGRENGLGEMRGEGGSEYIGLGTMMQDATDFLAERRREEYRRWKTEIIAMVEEIEASS</sequence>
<gene>
    <name evidence="8" type="ORF">GQ43DRAFT_414254</name>
</gene>
<dbReference type="OrthoDB" id="5367324at2759"/>
<feature type="region of interest" description="Disordered" evidence="6">
    <location>
        <begin position="288"/>
        <end position="318"/>
    </location>
</feature>
<evidence type="ECO:0000259" key="7">
    <source>
        <dbReference type="Pfam" id="PF05460"/>
    </source>
</evidence>
<dbReference type="GO" id="GO:0006260">
    <property type="term" value="P:DNA replication"/>
    <property type="evidence" value="ECO:0007669"/>
    <property type="project" value="UniProtKB-KW"/>
</dbReference>
<evidence type="ECO:0000256" key="1">
    <source>
        <dbReference type="ARBA" id="ARBA00004123"/>
    </source>
</evidence>
<comment type="subcellular location">
    <subcellularLocation>
        <location evidence="1">Nucleus</location>
    </subcellularLocation>
</comment>
<feature type="domain" description="ORC6 first cyclin-like" evidence="7">
    <location>
        <begin position="9"/>
        <end position="93"/>
    </location>
</feature>
<keyword evidence="9" id="KW-1185">Reference proteome</keyword>
<comment type="similarity">
    <text evidence="2">Belongs to the ORC6 family.</text>
</comment>
<reference evidence="8" key="1">
    <citation type="journal article" date="2020" name="Stud. Mycol.">
        <title>101 Dothideomycetes genomes: a test case for predicting lifestyles and emergence of pathogens.</title>
        <authorList>
            <person name="Haridas S."/>
            <person name="Albert R."/>
            <person name="Binder M."/>
            <person name="Bloem J."/>
            <person name="Labutti K."/>
            <person name="Salamov A."/>
            <person name="Andreopoulos B."/>
            <person name="Baker S."/>
            <person name="Barry K."/>
            <person name="Bills G."/>
            <person name="Bluhm B."/>
            <person name="Cannon C."/>
            <person name="Castanera R."/>
            <person name="Culley D."/>
            <person name="Daum C."/>
            <person name="Ezra D."/>
            <person name="Gonzalez J."/>
            <person name="Henrissat B."/>
            <person name="Kuo A."/>
            <person name="Liang C."/>
            <person name="Lipzen A."/>
            <person name="Lutzoni F."/>
            <person name="Magnuson J."/>
            <person name="Mondo S."/>
            <person name="Nolan M."/>
            <person name="Ohm R."/>
            <person name="Pangilinan J."/>
            <person name="Park H.-J."/>
            <person name="Ramirez L."/>
            <person name="Alfaro M."/>
            <person name="Sun H."/>
            <person name="Tritt A."/>
            <person name="Yoshinaga Y."/>
            <person name="Zwiers L.-H."/>
            <person name="Turgeon B."/>
            <person name="Goodwin S."/>
            <person name="Spatafora J."/>
            <person name="Crous P."/>
            <person name="Grigoriev I."/>
        </authorList>
    </citation>
    <scope>NUCLEOTIDE SEQUENCE</scope>
    <source>
        <strain evidence="8">ATCC 74209</strain>
    </source>
</reference>
<name>A0A9P4MWG8_9PLEO</name>
<evidence type="ECO:0000313" key="9">
    <source>
        <dbReference type="Proteomes" id="UP000799536"/>
    </source>
</evidence>
<evidence type="ECO:0000256" key="3">
    <source>
        <dbReference type="ARBA" id="ARBA00022705"/>
    </source>
</evidence>
<feature type="region of interest" description="Disordered" evidence="6">
    <location>
        <begin position="177"/>
        <end position="199"/>
    </location>
</feature>